<reference evidence="1" key="1">
    <citation type="submission" date="2021-06" db="EMBL/GenBank/DDBJ databases">
        <authorList>
            <person name="Kallberg Y."/>
            <person name="Tangrot J."/>
            <person name="Rosling A."/>
        </authorList>
    </citation>
    <scope>NUCLEOTIDE SEQUENCE</scope>
    <source>
        <strain evidence="1">MA461A</strain>
    </source>
</reference>
<feature type="non-terminal residue" evidence="1">
    <location>
        <position position="1"/>
    </location>
</feature>
<feature type="non-terminal residue" evidence="1">
    <location>
        <position position="80"/>
    </location>
</feature>
<accession>A0ACA9RL09</accession>
<comment type="caution">
    <text evidence="1">The sequence shown here is derived from an EMBL/GenBank/DDBJ whole genome shotgun (WGS) entry which is preliminary data.</text>
</comment>
<keyword evidence="2" id="KW-1185">Reference proteome</keyword>
<evidence type="ECO:0000313" key="2">
    <source>
        <dbReference type="Proteomes" id="UP000789920"/>
    </source>
</evidence>
<evidence type="ECO:0000313" key="1">
    <source>
        <dbReference type="EMBL" id="CAG8797285.1"/>
    </source>
</evidence>
<sequence>KADAEVEKIGVEKKNLPEVGKDWSKASDSRAEIYFDDKVDKVEIAKKDINCRNRTMMMNCNKKDKDLKEDTGTTENDKKT</sequence>
<gene>
    <name evidence="1" type="ORF">RPERSI_LOCUS20317</name>
</gene>
<dbReference type="EMBL" id="CAJVQC010057166">
    <property type="protein sequence ID" value="CAG8797285.1"/>
    <property type="molecule type" value="Genomic_DNA"/>
</dbReference>
<protein>
    <submittedName>
        <fullName evidence="1">20146_t:CDS:1</fullName>
    </submittedName>
</protein>
<proteinExistence type="predicted"/>
<name>A0ACA9RL09_9GLOM</name>
<dbReference type="Proteomes" id="UP000789920">
    <property type="component" value="Unassembled WGS sequence"/>
</dbReference>
<organism evidence="1 2">
    <name type="scientific">Racocetra persica</name>
    <dbReference type="NCBI Taxonomy" id="160502"/>
    <lineage>
        <taxon>Eukaryota</taxon>
        <taxon>Fungi</taxon>
        <taxon>Fungi incertae sedis</taxon>
        <taxon>Mucoromycota</taxon>
        <taxon>Glomeromycotina</taxon>
        <taxon>Glomeromycetes</taxon>
        <taxon>Diversisporales</taxon>
        <taxon>Gigasporaceae</taxon>
        <taxon>Racocetra</taxon>
    </lineage>
</organism>